<organism evidence="1 2">
    <name type="scientific">Trichinella zimbabwensis</name>
    <dbReference type="NCBI Taxonomy" id="268475"/>
    <lineage>
        <taxon>Eukaryota</taxon>
        <taxon>Metazoa</taxon>
        <taxon>Ecdysozoa</taxon>
        <taxon>Nematoda</taxon>
        <taxon>Enoplea</taxon>
        <taxon>Dorylaimia</taxon>
        <taxon>Trichinellida</taxon>
        <taxon>Trichinellidae</taxon>
        <taxon>Trichinella</taxon>
    </lineage>
</organism>
<comment type="caution">
    <text evidence="1">The sequence shown here is derived from an EMBL/GenBank/DDBJ whole genome shotgun (WGS) entry which is preliminary data.</text>
</comment>
<dbReference type="Proteomes" id="UP000055024">
    <property type="component" value="Unassembled WGS sequence"/>
</dbReference>
<protein>
    <submittedName>
        <fullName evidence="1">Uncharacterized protein</fullName>
    </submittedName>
</protein>
<dbReference type="EMBL" id="JYDP01005002">
    <property type="protein sequence ID" value="KRY94456.1"/>
    <property type="molecule type" value="Genomic_DNA"/>
</dbReference>
<proteinExistence type="predicted"/>
<name>A0A0V1G847_9BILA</name>
<evidence type="ECO:0000313" key="2">
    <source>
        <dbReference type="Proteomes" id="UP000055024"/>
    </source>
</evidence>
<accession>A0A0V1G847</accession>
<sequence length="33" mass="3734">MGYRLGCFGVFVSSQTTPCLWNKWPLKLTPCLS</sequence>
<reference evidence="1 2" key="1">
    <citation type="submission" date="2015-01" db="EMBL/GenBank/DDBJ databases">
        <title>Evolution of Trichinella species and genotypes.</title>
        <authorList>
            <person name="Korhonen P.K."/>
            <person name="Edoardo P."/>
            <person name="Giuseppe L.R."/>
            <person name="Gasser R.B."/>
        </authorList>
    </citation>
    <scope>NUCLEOTIDE SEQUENCE [LARGE SCALE GENOMIC DNA]</scope>
    <source>
        <strain evidence="1">ISS1029</strain>
    </source>
</reference>
<evidence type="ECO:0000313" key="1">
    <source>
        <dbReference type="EMBL" id="KRY94456.1"/>
    </source>
</evidence>
<dbReference type="AlphaFoldDB" id="A0A0V1G847"/>
<keyword evidence="2" id="KW-1185">Reference proteome</keyword>
<gene>
    <name evidence="1" type="ORF">T11_10330</name>
</gene>